<comment type="subcellular location">
    <subcellularLocation>
        <location evidence="1">Nucleus</location>
    </subcellularLocation>
</comment>
<evidence type="ECO:0008006" key="4">
    <source>
        <dbReference type="Google" id="ProtNLM"/>
    </source>
</evidence>
<dbReference type="InterPro" id="IPR009057">
    <property type="entry name" value="Homeodomain-like_sf"/>
</dbReference>
<name>A0A0B1SY10_OESDE</name>
<accession>A0A0B1SY10</accession>
<dbReference type="InterPro" id="IPR029063">
    <property type="entry name" value="SAM-dependent_MTases_sf"/>
</dbReference>
<gene>
    <name evidence="2" type="ORF">OESDEN_10023</name>
</gene>
<evidence type="ECO:0000313" key="3">
    <source>
        <dbReference type="Proteomes" id="UP000053660"/>
    </source>
</evidence>
<dbReference type="Proteomes" id="UP000053660">
    <property type="component" value="Unassembled WGS sequence"/>
</dbReference>
<dbReference type="EMBL" id="KN553340">
    <property type="protein sequence ID" value="KHJ90138.1"/>
    <property type="molecule type" value="Genomic_DNA"/>
</dbReference>
<dbReference type="PANTHER" id="PTHR46068:SF1">
    <property type="entry name" value="TRANSPOSASE IS30-LIKE HTH DOMAIN-CONTAINING PROTEIN"/>
    <property type="match status" value="1"/>
</dbReference>
<evidence type="ECO:0000313" key="2">
    <source>
        <dbReference type="EMBL" id="KHJ90138.1"/>
    </source>
</evidence>
<dbReference type="GO" id="GO:0005634">
    <property type="term" value="C:nucleus"/>
    <property type="evidence" value="ECO:0007669"/>
    <property type="project" value="UniProtKB-SubCell"/>
</dbReference>
<dbReference type="AlphaFoldDB" id="A0A0B1SY10"/>
<dbReference type="SUPFAM" id="SSF53335">
    <property type="entry name" value="S-adenosyl-L-methionine-dependent methyltransferases"/>
    <property type="match status" value="1"/>
</dbReference>
<dbReference type="SUPFAM" id="SSF46689">
    <property type="entry name" value="Homeodomain-like"/>
    <property type="match status" value="1"/>
</dbReference>
<proteinExistence type="predicted"/>
<organism evidence="2 3">
    <name type="scientific">Oesophagostomum dentatum</name>
    <name type="common">Nodular worm</name>
    <dbReference type="NCBI Taxonomy" id="61180"/>
    <lineage>
        <taxon>Eukaryota</taxon>
        <taxon>Metazoa</taxon>
        <taxon>Ecdysozoa</taxon>
        <taxon>Nematoda</taxon>
        <taxon>Chromadorea</taxon>
        <taxon>Rhabditida</taxon>
        <taxon>Rhabditina</taxon>
        <taxon>Rhabditomorpha</taxon>
        <taxon>Strongyloidea</taxon>
        <taxon>Strongylidae</taxon>
        <taxon>Oesophagostomum</taxon>
    </lineage>
</organism>
<keyword evidence="3" id="KW-1185">Reference proteome</keyword>
<evidence type="ECO:0000256" key="1">
    <source>
        <dbReference type="ARBA" id="ARBA00004123"/>
    </source>
</evidence>
<dbReference type="OrthoDB" id="411785at2759"/>
<reference evidence="2 3" key="1">
    <citation type="submission" date="2014-03" db="EMBL/GenBank/DDBJ databases">
        <title>Draft genome of the hookworm Oesophagostomum dentatum.</title>
        <authorList>
            <person name="Mitreva M."/>
        </authorList>
    </citation>
    <scope>NUCLEOTIDE SEQUENCE [LARGE SCALE GENOMIC DNA]</scope>
    <source>
        <strain evidence="2 3">OD-Hann</strain>
    </source>
</reference>
<protein>
    <recommendedName>
        <fullName evidence="4">PABS domain-containing protein</fullName>
    </recommendedName>
</protein>
<dbReference type="PANTHER" id="PTHR46068">
    <property type="entry name" value="PROTEIN CBG27172"/>
    <property type="match status" value="1"/>
</dbReference>
<dbReference type="Gene3D" id="3.40.50.150">
    <property type="entry name" value="Vaccinia Virus protein VP39"/>
    <property type="match status" value="1"/>
</dbReference>
<sequence>MCFPSNGEDLPVESGIKNSVISSRLGVSLTTVQKAVKRRREERLVRTKLGKGRKRTVNIRRMREIVKRRIERKDDQSLNKMAEELKISRCSNGGENKLGLRKEMFLSGALDMDKETEARVLLLGLAGGYMDITVVEVDRKMVKVAKKWFGLTLDAKQHVDKYDVILVDVCAAEKEALCPLKSAINTDTAETLSSILNEEGALIVNVFSTSSGTSNVGEKVMTCIQHERPKGLEEAYSSFMKYEKPNVVLI</sequence>